<protein>
    <submittedName>
        <fullName evidence="1">Uncharacterized protein</fullName>
    </submittedName>
</protein>
<dbReference type="RefSeq" id="WP_257175948.1">
    <property type="nucleotide sequence ID" value="NZ_CP028989.1"/>
</dbReference>
<accession>A0AAE9NCU0</accession>
<dbReference type="EMBL" id="CP028989">
    <property type="protein sequence ID" value="UUO69096.1"/>
    <property type="molecule type" value="Genomic_DNA"/>
</dbReference>
<sequence>MFALLFCMAKSGGEGEDEKGRRSGLEAPRDVVEFYSRWADFRQTATQMLDRADLSPDERQTVFWLIQLVDRISEHDL</sequence>
<gene>
    <name evidence="1" type="ORF">DCM83_30350</name>
</gene>
<evidence type="ECO:0000313" key="2">
    <source>
        <dbReference type="Proteomes" id="UP001058872"/>
    </source>
</evidence>
<name>A0AAE9NCU0_9BRAD</name>
<proteinExistence type="predicted"/>
<evidence type="ECO:0000313" key="1">
    <source>
        <dbReference type="EMBL" id="UUO69096.1"/>
    </source>
</evidence>
<reference evidence="1" key="1">
    <citation type="submission" date="2018-04" db="EMBL/GenBank/DDBJ databases">
        <title>Genomes of Endosymbiotic and Endophytic Bradyrhizobium Publication status.</title>
        <authorList>
            <person name="Guha S."/>
            <person name="Jorrin B."/>
            <person name="Sarkar M."/>
            <person name="Poole P.S."/>
            <person name="DasGupta M."/>
        </authorList>
    </citation>
    <scope>NUCLEOTIDE SEQUENCE</scope>
    <source>
        <strain evidence="1">WBOS16</strain>
    </source>
</reference>
<dbReference type="AlphaFoldDB" id="A0AAE9NCU0"/>
<organism evidence="1 2">
    <name type="scientific">Bradyrhizobium betae</name>
    <dbReference type="NCBI Taxonomy" id="244734"/>
    <lineage>
        <taxon>Bacteria</taxon>
        <taxon>Pseudomonadati</taxon>
        <taxon>Pseudomonadota</taxon>
        <taxon>Alphaproteobacteria</taxon>
        <taxon>Hyphomicrobiales</taxon>
        <taxon>Nitrobacteraceae</taxon>
        <taxon>Bradyrhizobium</taxon>
    </lineage>
</organism>
<dbReference type="Proteomes" id="UP001058872">
    <property type="component" value="Chromosome"/>
</dbReference>